<evidence type="ECO:0000256" key="2">
    <source>
        <dbReference type="ARBA" id="ARBA00022723"/>
    </source>
</evidence>
<dbReference type="GO" id="GO:0005886">
    <property type="term" value="C:plasma membrane"/>
    <property type="evidence" value="ECO:0007669"/>
    <property type="project" value="TreeGrafter"/>
</dbReference>
<feature type="transmembrane region" description="Helical" evidence="6">
    <location>
        <begin position="192"/>
        <end position="213"/>
    </location>
</feature>
<keyword evidence="3" id="KW-0732">Signal</keyword>
<sequence>MTLKPRYNHADHSFELEPQGRRRLRSRITGVAAAVGTAALVALPGPVWAHDTLVSSNPGDGARATEAPDEVEMTFSADLLDVGTQVRVTDAQGADVTDGEPQVSGTAVTQNVTPSEQTDDTYTVVWRVVSSDGHPIEGTFSYDVGEGAAADQTSAGSPAPDTAEPTTAGEATGETLSTPAATEAGDDAGAPVLLYAVGGAVLALLVLGAVVLVRRIGRNDSDR</sequence>
<keyword evidence="6" id="KW-0472">Membrane</keyword>
<reference evidence="8 9" key="1">
    <citation type="submission" date="2020-02" db="EMBL/GenBank/DDBJ databases">
        <authorList>
            <person name="Sun Q."/>
        </authorList>
    </citation>
    <scope>NUCLEOTIDE SEQUENCE [LARGE SCALE GENOMIC DNA]</scope>
    <source>
        <strain evidence="8 9">YIM 13062</strain>
    </source>
</reference>
<dbReference type="AlphaFoldDB" id="A0A846TJ95"/>
<dbReference type="SUPFAM" id="SSF81296">
    <property type="entry name" value="E set domains"/>
    <property type="match status" value="1"/>
</dbReference>
<dbReference type="GO" id="GO:0005507">
    <property type="term" value="F:copper ion binding"/>
    <property type="evidence" value="ECO:0007669"/>
    <property type="project" value="InterPro"/>
</dbReference>
<comment type="subcellular location">
    <subcellularLocation>
        <location evidence="1">Cell envelope</location>
    </subcellularLocation>
</comment>
<proteinExistence type="predicted"/>
<dbReference type="Pfam" id="PF04234">
    <property type="entry name" value="CopC"/>
    <property type="match status" value="1"/>
</dbReference>
<evidence type="ECO:0000313" key="9">
    <source>
        <dbReference type="Proteomes" id="UP000521379"/>
    </source>
</evidence>
<keyword evidence="6" id="KW-0812">Transmembrane</keyword>
<feature type="region of interest" description="Disordered" evidence="5">
    <location>
        <begin position="148"/>
        <end position="173"/>
    </location>
</feature>
<dbReference type="Proteomes" id="UP000521379">
    <property type="component" value="Unassembled WGS sequence"/>
</dbReference>
<dbReference type="Gene3D" id="2.60.40.1220">
    <property type="match status" value="1"/>
</dbReference>
<evidence type="ECO:0000256" key="3">
    <source>
        <dbReference type="ARBA" id="ARBA00022729"/>
    </source>
</evidence>
<name>A0A846TJ95_9MICC</name>
<protein>
    <submittedName>
        <fullName evidence="8">Copper resistance protein CopC</fullName>
    </submittedName>
</protein>
<dbReference type="GO" id="GO:0030313">
    <property type="term" value="C:cell envelope"/>
    <property type="evidence" value="ECO:0007669"/>
    <property type="project" value="UniProtKB-SubCell"/>
</dbReference>
<dbReference type="RefSeq" id="WP_081994320.1">
    <property type="nucleotide sequence ID" value="NZ_JAAVUN010000001.1"/>
</dbReference>
<accession>A0A846TJ95</accession>
<dbReference type="GO" id="GO:0042597">
    <property type="term" value="C:periplasmic space"/>
    <property type="evidence" value="ECO:0007669"/>
    <property type="project" value="InterPro"/>
</dbReference>
<dbReference type="GO" id="GO:0006825">
    <property type="term" value="P:copper ion transport"/>
    <property type="evidence" value="ECO:0007669"/>
    <property type="project" value="InterPro"/>
</dbReference>
<dbReference type="InterPro" id="IPR007348">
    <property type="entry name" value="CopC_dom"/>
</dbReference>
<dbReference type="InterPro" id="IPR032694">
    <property type="entry name" value="CopC/D"/>
</dbReference>
<evidence type="ECO:0000256" key="1">
    <source>
        <dbReference type="ARBA" id="ARBA00004196"/>
    </source>
</evidence>
<keyword evidence="9" id="KW-1185">Reference proteome</keyword>
<evidence type="ECO:0000259" key="7">
    <source>
        <dbReference type="Pfam" id="PF04234"/>
    </source>
</evidence>
<keyword evidence="4" id="KW-0186">Copper</keyword>
<feature type="compositionally biased region" description="Polar residues" evidence="5">
    <location>
        <begin position="103"/>
        <end position="116"/>
    </location>
</feature>
<keyword evidence="2" id="KW-0479">Metal-binding</keyword>
<dbReference type="GO" id="GO:0046688">
    <property type="term" value="P:response to copper ion"/>
    <property type="evidence" value="ECO:0007669"/>
    <property type="project" value="InterPro"/>
</dbReference>
<evidence type="ECO:0000256" key="6">
    <source>
        <dbReference type="SAM" id="Phobius"/>
    </source>
</evidence>
<feature type="transmembrane region" description="Helical" evidence="6">
    <location>
        <begin position="28"/>
        <end position="49"/>
    </location>
</feature>
<dbReference type="InterPro" id="IPR014755">
    <property type="entry name" value="Cu-Rt/internalin_Ig-like"/>
</dbReference>
<dbReference type="PANTHER" id="PTHR34820:SF4">
    <property type="entry name" value="INNER MEMBRANE PROTEIN YEBZ"/>
    <property type="match status" value="1"/>
</dbReference>
<comment type="caution">
    <text evidence="8">The sequence shown here is derived from an EMBL/GenBank/DDBJ whole genome shotgun (WGS) entry which is preliminary data.</text>
</comment>
<feature type="compositionally biased region" description="Low complexity" evidence="5">
    <location>
        <begin position="158"/>
        <end position="173"/>
    </location>
</feature>
<dbReference type="EMBL" id="JAAVUN010000001">
    <property type="protein sequence ID" value="NKE08553.1"/>
    <property type="molecule type" value="Genomic_DNA"/>
</dbReference>
<keyword evidence="6" id="KW-1133">Transmembrane helix</keyword>
<evidence type="ECO:0000256" key="5">
    <source>
        <dbReference type="SAM" id="MobiDB-lite"/>
    </source>
</evidence>
<dbReference type="InterPro" id="IPR014756">
    <property type="entry name" value="Ig_E-set"/>
</dbReference>
<dbReference type="PANTHER" id="PTHR34820">
    <property type="entry name" value="INNER MEMBRANE PROTEIN YEBZ"/>
    <property type="match status" value="1"/>
</dbReference>
<evidence type="ECO:0000256" key="4">
    <source>
        <dbReference type="ARBA" id="ARBA00023008"/>
    </source>
</evidence>
<gene>
    <name evidence="8" type="ORF">GTW58_01045</name>
</gene>
<organism evidence="8 9">
    <name type="scientific">Kocuria subflava</name>
    <dbReference type="NCBI Taxonomy" id="1736139"/>
    <lineage>
        <taxon>Bacteria</taxon>
        <taxon>Bacillati</taxon>
        <taxon>Actinomycetota</taxon>
        <taxon>Actinomycetes</taxon>
        <taxon>Micrococcales</taxon>
        <taxon>Micrococcaceae</taxon>
        <taxon>Kocuria</taxon>
    </lineage>
</organism>
<feature type="domain" description="CopC" evidence="7">
    <location>
        <begin position="50"/>
        <end position="144"/>
    </location>
</feature>
<evidence type="ECO:0000313" key="8">
    <source>
        <dbReference type="EMBL" id="NKE08553.1"/>
    </source>
</evidence>
<feature type="region of interest" description="Disordered" evidence="5">
    <location>
        <begin position="95"/>
        <end position="117"/>
    </location>
</feature>